<evidence type="ECO:0000313" key="20">
    <source>
        <dbReference type="Proteomes" id="UP000483035"/>
    </source>
</evidence>
<dbReference type="InterPro" id="IPR036942">
    <property type="entry name" value="Beta-barrel_TonB_sf"/>
</dbReference>
<comment type="subcellular location">
    <subcellularLocation>
        <location evidence="1 14">Cell outer membrane</location>
        <topology evidence="1 14">Multi-pass membrane protein</topology>
    </subcellularLocation>
</comment>
<gene>
    <name evidence="19" type="ORF">GR212_21160</name>
</gene>
<dbReference type="InterPro" id="IPR000531">
    <property type="entry name" value="Beta-barrel_TonB"/>
</dbReference>
<reference evidence="19 20" key="1">
    <citation type="submission" date="2019-12" db="EMBL/GenBank/DDBJ databases">
        <title>Rhizobium genotypes associated with high levels of biological nitrogen fixation by grain legumes in a temperate-maritime cropping system.</title>
        <authorList>
            <person name="Maluk M."/>
            <person name="Francesc Ferrando Molina F."/>
            <person name="Lopez Del Egido L."/>
            <person name="Lafos M."/>
            <person name="Langarica-Fuentes A."/>
            <person name="Gebre Yohannes G."/>
            <person name="Young M.W."/>
            <person name="Martin P."/>
            <person name="Gantlett R."/>
            <person name="Kenicer G."/>
            <person name="Hawes C."/>
            <person name="Begg G.S."/>
            <person name="Quilliam R.S."/>
            <person name="Squire G.R."/>
            <person name="Poole P.S."/>
            <person name="Young P.W."/>
            <person name="Iannetta P.M."/>
            <person name="James E.K."/>
        </authorList>
    </citation>
    <scope>NUCLEOTIDE SEQUENCE [LARGE SCALE GENOMIC DNA]</scope>
    <source>
        <strain evidence="19 20">JHI1118</strain>
    </source>
</reference>
<comment type="caution">
    <text evidence="19">The sequence shown here is derived from an EMBL/GenBank/DDBJ whole genome shotgun (WGS) entry which is preliminary data.</text>
</comment>
<dbReference type="Proteomes" id="UP000483035">
    <property type="component" value="Unassembled WGS sequence"/>
</dbReference>
<dbReference type="InterPro" id="IPR039426">
    <property type="entry name" value="TonB-dep_rcpt-like"/>
</dbReference>
<evidence type="ECO:0000256" key="16">
    <source>
        <dbReference type="SAM" id="SignalP"/>
    </source>
</evidence>
<dbReference type="CDD" id="cd01347">
    <property type="entry name" value="ligand_gated_channel"/>
    <property type="match status" value="1"/>
</dbReference>
<dbReference type="FunFam" id="2.40.170.20:FF:000005">
    <property type="entry name" value="TonB-dependent siderophore receptor"/>
    <property type="match status" value="1"/>
</dbReference>
<evidence type="ECO:0000256" key="12">
    <source>
        <dbReference type="ARBA" id="ARBA00023170"/>
    </source>
</evidence>
<evidence type="ECO:0000256" key="4">
    <source>
        <dbReference type="ARBA" id="ARBA00022452"/>
    </source>
</evidence>
<dbReference type="InterPro" id="IPR010105">
    <property type="entry name" value="TonB_sidphr_rcpt"/>
</dbReference>
<protein>
    <submittedName>
        <fullName evidence="19">TonB-dependent siderophore receptor</fullName>
    </submittedName>
</protein>
<sequence>MKHSLSLKHILLISTFLVPVTQAAAQESSTQLAPIVVQGAGNAGDTSTKIVAKSARTATKTATPVAETPQSITTVTRRQIDEQNPQTASEALRYTAGVLSDRDTNSRYDSVFLRGFGGFGTSTNFVNYLDGLKLPRGQAFGTPSIDPFFLDRIEVLKGPSALLYGQISPGGLVNQVSREPSDVRSNELRVEGGTDGRIQSGLFSTGPLTSDGAWQYGVSVVGRSAGTRYDHVDEKRIGVAPSLKWEPDKDTSLVISGYYQRDPEGGYFNSVYPKFLAPGNLGRFLGPDFNIGDPSYDSFERTQYGAGYRFEHNFNDDVTIRSNFRYSGLDVDMRSLQMAGPISAAGLIPRYALHSIEDARGFSFDNQAEFKFDTGAAKHTLLAGVDLQHSTSSWEYLMGGATSIDVTNPAYGQPVGPFATVINSDQSLRQTGIYLQDQIEFGQLRAVLGVRHDWTDQDSDNLLAHSSSDQSSNATSYRAGLLYLFDNGIAPYASYSTSFEPVIGTDASGNPFTPTKARQYEVGIKYQPTDIDALFTLSAFDIRQENALSPGTVPGFSVQQGEVHSRGLEFEARGNLTANLELIGAISVLDTEVSKSTDTSIIGNRPQAVPRYYGSLWANYTFDYAALEGLSIGGGVRFVGSSYADDANKVKAEGYALLDAALKYDFGAKNPKFKGLEATLNVTNLLDKDYYSSCSSNYYCQYGNGRTVLAGLRYKW</sequence>
<feature type="domain" description="TonB-dependent receptor-like beta-barrel" evidence="17">
    <location>
        <begin position="248"/>
        <end position="685"/>
    </location>
</feature>
<evidence type="ECO:0000313" key="19">
    <source>
        <dbReference type="EMBL" id="NEI72098.1"/>
    </source>
</evidence>
<dbReference type="EMBL" id="WUEY01000010">
    <property type="protein sequence ID" value="NEI72098.1"/>
    <property type="molecule type" value="Genomic_DNA"/>
</dbReference>
<dbReference type="InterPro" id="IPR012910">
    <property type="entry name" value="Plug_dom"/>
</dbReference>
<dbReference type="PANTHER" id="PTHR32552">
    <property type="entry name" value="FERRICHROME IRON RECEPTOR-RELATED"/>
    <property type="match status" value="1"/>
</dbReference>
<dbReference type="InterPro" id="IPR037066">
    <property type="entry name" value="Plug_dom_sf"/>
</dbReference>
<evidence type="ECO:0000256" key="1">
    <source>
        <dbReference type="ARBA" id="ARBA00004571"/>
    </source>
</evidence>
<keyword evidence="11 14" id="KW-0472">Membrane</keyword>
<evidence type="ECO:0000256" key="7">
    <source>
        <dbReference type="ARBA" id="ARBA00022729"/>
    </source>
</evidence>
<keyword evidence="8" id="KW-0408">Iron</keyword>
<evidence type="ECO:0000256" key="14">
    <source>
        <dbReference type="PROSITE-ProRule" id="PRU01360"/>
    </source>
</evidence>
<evidence type="ECO:0000256" key="3">
    <source>
        <dbReference type="ARBA" id="ARBA00022448"/>
    </source>
</evidence>
<dbReference type="Gene3D" id="2.170.130.10">
    <property type="entry name" value="TonB-dependent receptor, plug domain"/>
    <property type="match status" value="1"/>
</dbReference>
<evidence type="ECO:0000256" key="8">
    <source>
        <dbReference type="ARBA" id="ARBA00023004"/>
    </source>
</evidence>
<evidence type="ECO:0000256" key="13">
    <source>
        <dbReference type="ARBA" id="ARBA00023237"/>
    </source>
</evidence>
<dbReference type="Gene3D" id="2.40.170.20">
    <property type="entry name" value="TonB-dependent receptor, beta-barrel domain"/>
    <property type="match status" value="1"/>
</dbReference>
<evidence type="ECO:0000259" key="17">
    <source>
        <dbReference type="Pfam" id="PF00593"/>
    </source>
</evidence>
<evidence type="ECO:0000256" key="15">
    <source>
        <dbReference type="RuleBase" id="RU003357"/>
    </source>
</evidence>
<evidence type="ECO:0000256" key="9">
    <source>
        <dbReference type="ARBA" id="ARBA00023065"/>
    </source>
</evidence>
<dbReference type="GO" id="GO:0015891">
    <property type="term" value="P:siderophore transport"/>
    <property type="evidence" value="ECO:0007669"/>
    <property type="project" value="InterPro"/>
</dbReference>
<dbReference type="AlphaFoldDB" id="A0A6L9UC68"/>
<evidence type="ECO:0000256" key="6">
    <source>
        <dbReference type="ARBA" id="ARBA00022692"/>
    </source>
</evidence>
<evidence type="ECO:0000256" key="10">
    <source>
        <dbReference type="ARBA" id="ARBA00023077"/>
    </source>
</evidence>
<dbReference type="PROSITE" id="PS52016">
    <property type="entry name" value="TONB_DEPENDENT_REC_3"/>
    <property type="match status" value="1"/>
</dbReference>
<keyword evidence="10 15" id="KW-0798">TonB box</keyword>
<keyword evidence="13 14" id="KW-0998">Cell outer membrane</keyword>
<dbReference type="GO" id="GO:0009279">
    <property type="term" value="C:cell outer membrane"/>
    <property type="evidence" value="ECO:0007669"/>
    <property type="project" value="UniProtKB-SubCell"/>
</dbReference>
<evidence type="ECO:0000256" key="5">
    <source>
        <dbReference type="ARBA" id="ARBA00022496"/>
    </source>
</evidence>
<dbReference type="Pfam" id="PF07715">
    <property type="entry name" value="Plug"/>
    <property type="match status" value="1"/>
</dbReference>
<name>A0A6L9UC68_9HYPH</name>
<accession>A0A6L9UC68</accession>
<keyword evidence="7 16" id="KW-0732">Signal</keyword>
<keyword evidence="12 19" id="KW-0675">Receptor</keyword>
<feature type="signal peptide" evidence="16">
    <location>
        <begin position="1"/>
        <end position="25"/>
    </location>
</feature>
<organism evidence="19 20">
    <name type="scientific">Rhizobium lusitanum</name>
    <dbReference type="NCBI Taxonomy" id="293958"/>
    <lineage>
        <taxon>Bacteria</taxon>
        <taxon>Pseudomonadati</taxon>
        <taxon>Pseudomonadota</taxon>
        <taxon>Alphaproteobacteria</taxon>
        <taxon>Hyphomicrobiales</taxon>
        <taxon>Rhizobiaceae</taxon>
        <taxon>Rhizobium/Agrobacterium group</taxon>
        <taxon>Rhizobium</taxon>
    </lineage>
</organism>
<keyword evidence="6 14" id="KW-0812">Transmembrane</keyword>
<keyword evidence="5" id="KW-0410">Iron transport</keyword>
<keyword evidence="3 14" id="KW-0813">Transport</keyword>
<proteinExistence type="inferred from homology"/>
<feature type="chain" id="PRO_5026797138" evidence="16">
    <location>
        <begin position="26"/>
        <end position="716"/>
    </location>
</feature>
<dbReference type="Pfam" id="PF00593">
    <property type="entry name" value="TonB_dep_Rec_b-barrel"/>
    <property type="match status" value="1"/>
</dbReference>
<dbReference type="FunFam" id="2.170.130.10:FF:000001">
    <property type="entry name" value="Catecholate siderophore TonB-dependent receptor"/>
    <property type="match status" value="1"/>
</dbReference>
<keyword evidence="9" id="KW-0406">Ion transport</keyword>
<dbReference type="NCBIfam" id="TIGR01783">
    <property type="entry name" value="TonB-siderophor"/>
    <property type="match status" value="1"/>
</dbReference>
<feature type="domain" description="TonB-dependent receptor plug" evidence="18">
    <location>
        <begin position="65"/>
        <end position="171"/>
    </location>
</feature>
<evidence type="ECO:0000256" key="11">
    <source>
        <dbReference type="ARBA" id="ARBA00023136"/>
    </source>
</evidence>
<dbReference type="SUPFAM" id="SSF56935">
    <property type="entry name" value="Porins"/>
    <property type="match status" value="1"/>
</dbReference>
<dbReference type="GO" id="GO:0015344">
    <property type="term" value="F:siderophore uptake transmembrane transporter activity"/>
    <property type="evidence" value="ECO:0007669"/>
    <property type="project" value="TreeGrafter"/>
</dbReference>
<dbReference type="GO" id="GO:0038023">
    <property type="term" value="F:signaling receptor activity"/>
    <property type="evidence" value="ECO:0007669"/>
    <property type="project" value="InterPro"/>
</dbReference>
<keyword evidence="4 14" id="KW-1134">Transmembrane beta strand</keyword>
<evidence type="ECO:0000256" key="2">
    <source>
        <dbReference type="ARBA" id="ARBA00009810"/>
    </source>
</evidence>
<comment type="similarity">
    <text evidence="2 14 15">Belongs to the TonB-dependent receptor family.</text>
</comment>
<evidence type="ECO:0000259" key="18">
    <source>
        <dbReference type="Pfam" id="PF07715"/>
    </source>
</evidence>
<dbReference type="PANTHER" id="PTHR32552:SF68">
    <property type="entry name" value="FERRICHROME OUTER MEMBRANE TRANSPORTER_PHAGE RECEPTOR"/>
    <property type="match status" value="1"/>
</dbReference>